<accession>A0A6A4S0B5</accession>
<reference evidence="1 2" key="1">
    <citation type="submission" date="2019-06" db="EMBL/GenBank/DDBJ databases">
        <title>Draft genomes of female and male turbot (Scophthalmus maximus).</title>
        <authorList>
            <person name="Xu H."/>
            <person name="Xu X.-W."/>
            <person name="Shao C."/>
            <person name="Chen S."/>
        </authorList>
    </citation>
    <scope>NUCLEOTIDE SEQUENCE [LARGE SCALE GENOMIC DNA]</scope>
    <source>
        <strain evidence="1">Ysfricsl-2016a</strain>
        <tissue evidence="1">Blood</tissue>
    </source>
</reference>
<proteinExistence type="predicted"/>
<evidence type="ECO:0000313" key="2">
    <source>
        <dbReference type="Proteomes" id="UP000438429"/>
    </source>
</evidence>
<protein>
    <submittedName>
        <fullName evidence="1">Uncharacterized protein</fullName>
    </submittedName>
</protein>
<dbReference type="AlphaFoldDB" id="A0A6A4S0B5"/>
<evidence type="ECO:0000313" key="1">
    <source>
        <dbReference type="EMBL" id="KAF0027813.1"/>
    </source>
</evidence>
<dbReference type="Proteomes" id="UP000438429">
    <property type="component" value="Unassembled WGS sequence"/>
</dbReference>
<dbReference type="EMBL" id="VEVO01000018">
    <property type="protein sequence ID" value="KAF0027813.1"/>
    <property type="molecule type" value="Genomic_DNA"/>
</dbReference>
<comment type="caution">
    <text evidence="1">The sequence shown here is derived from an EMBL/GenBank/DDBJ whole genome shotgun (WGS) entry which is preliminary data.</text>
</comment>
<sequence>MRCCQFNHTLKSQFPHHAALVLSAAVTRSVRTATRPRRRWMRGDAREALRRRASDSSTSSFARLANWPTRRPAASLADGLHLYVSLRTDGIRFLGGGFDHG</sequence>
<organism evidence="1 2">
    <name type="scientific">Scophthalmus maximus</name>
    <name type="common">Turbot</name>
    <name type="synonym">Psetta maxima</name>
    <dbReference type="NCBI Taxonomy" id="52904"/>
    <lineage>
        <taxon>Eukaryota</taxon>
        <taxon>Metazoa</taxon>
        <taxon>Chordata</taxon>
        <taxon>Craniata</taxon>
        <taxon>Vertebrata</taxon>
        <taxon>Euteleostomi</taxon>
        <taxon>Actinopterygii</taxon>
        <taxon>Neopterygii</taxon>
        <taxon>Teleostei</taxon>
        <taxon>Neoteleostei</taxon>
        <taxon>Acanthomorphata</taxon>
        <taxon>Carangaria</taxon>
        <taxon>Pleuronectiformes</taxon>
        <taxon>Pleuronectoidei</taxon>
        <taxon>Scophthalmidae</taxon>
        <taxon>Scophthalmus</taxon>
    </lineage>
</organism>
<name>A0A6A4S0B5_SCOMX</name>
<gene>
    <name evidence="1" type="ORF">F2P81_020554</name>
</gene>